<dbReference type="InterPro" id="IPR052532">
    <property type="entry name" value="SUA5_domain"/>
</dbReference>
<dbReference type="EC" id="2.7.7.87" evidence="2"/>
<proteinExistence type="predicted"/>
<evidence type="ECO:0000259" key="1">
    <source>
        <dbReference type="PROSITE" id="PS51163"/>
    </source>
</evidence>
<reference evidence="2 3" key="1">
    <citation type="journal article" date="2016" name="Antonie Van Leeuwenhoek">
        <title>Denitratimonas tolerans gen. nov., sp. nov., a denitrifying bacterium isolated from a bioreactor for tannery wastewater treatment.</title>
        <authorList>
            <person name="Han S.I."/>
            <person name="Kim J.O."/>
            <person name="Lee Y.R."/>
            <person name="Ekpeghere K.I."/>
            <person name="Koh S.C."/>
            <person name="Whang K.S."/>
        </authorList>
    </citation>
    <scope>NUCLEOTIDE SEQUENCE [LARGE SCALE GENOMIC DNA]</scope>
    <source>
        <strain evidence="2 3">KACC 17565</strain>
    </source>
</reference>
<protein>
    <submittedName>
        <fullName evidence="2">L-threonylcarbamoyladenylate synthase</fullName>
        <ecNumber evidence="2">2.7.7.87</ecNumber>
    </submittedName>
</protein>
<evidence type="ECO:0000313" key="2">
    <source>
        <dbReference type="EMBL" id="MEJ1248833.1"/>
    </source>
</evidence>
<dbReference type="InterPro" id="IPR006070">
    <property type="entry name" value="Sua5-like_dom"/>
</dbReference>
<dbReference type="RefSeq" id="WP_337334553.1">
    <property type="nucleotide sequence ID" value="NZ_JBBDHC010000004.1"/>
</dbReference>
<dbReference type="Proteomes" id="UP001364472">
    <property type="component" value="Unassembled WGS sequence"/>
</dbReference>
<dbReference type="Pfam" id="PF01300">
    <property type="entry name" value="Sua5_yciO_yrdC"/>
    <property type="match status" value="1"/>
</dbReference>
<keyword evidence="2" id="KW-0548">Nucleotidyltransferase</keyword>
<keyword evidence="3" id="KW-1185">Reference proteome</keyword>
<dbReference type="GO" id="GO:0003725">
    <property type="term" value="F:double-stranded RNA binding"/>
    <property type="evidence" value="ECO:0007669"/>
    <property type="project" value="InterPro"/>
</dbReference>
<dbReference type="SUPFAM" id="SSF55821">
    <property type="entry name" value="YrdC/RibB"/>
    <property type="match status" value="1"/>
</dbReference>
<accession>A0AAW9R3N8</accession>
<keyword evidence="2" id="KW-0808">Transferase</keyword>
<dbReference type="Gene3D" id="3.90.870.10">
    <property type="entry name" value="DHBP synthase"/>
    <property type="match status" value="1"/>
</dbReference>
<evidence type="ECO:0000313" key="3">
    <source>
        <dbReference type="Proteomes" id="UP001364472"/>
    </source>
</evidence>
<dbReference type="PROSITE" id="PS51163">
    <property type="entry name" value="YRDC"/>
    <property type="match status" value="1"/>
</dbReference>
<dbReference type="PANTHER" id="PTHR42828">
    <property type="entry name" value="DHBP SYNTHASE RIBB-LIKE ALPHA/BETA DOMAIN-CONTAINING PROTEIN"/>
    <property type="match status" value="1"/>
</dbReference>
<dbReference type="GO" id="GO:0061710">
    <property type="term" value="F:L-threonylcarbamoyladenylate synthase"/>
    <property type="evidence" value="ECO:0007669"/>
    <property type="project" value="UniProtKB-EC"/>
</dbReference>
<dbReference type="AlphaFoldDB" id="A0AAW9R3N8"/>
<organism evidence="2 3">
    <name type="scientific">Denitratimonas tolerans</name>
    <dbReference type="NCBI Taxonomy" id="1338420"/>
    <lineage>
        <taxon>Bacteria</taxon>
        <taxon>Pseudomonadati</taxon>
        <taxon>Pseudomonadota</taxon>
        <taxon>Gammaproteobacteria</taxon>
        <taxon>Lysobacterales</taxon>
        <taxon>Lysobacteraceae</taxon>
        <taxon>Denitratimonas</taxon>
    </lineage>
</organism>
<dbReference type="NCBIfam" id="TIGR00057">
    <property type="entry name" value="L-threonylcarbamoyladenylate synthase"/>
    <property type="match status" value="1"/>
</dbReference>
<dbReference type="EMBL" id="JBBDHC010000004">
    <property type="protein sequence ID" value="MEJ1248833.1"/>
    <property type="molecule type" value="Genomic_DNA"/>
</dbReference>
<comment type="caution">
    <text evidence="2">The sequence shown here is derived from an EMBL/GenBank/DDBJ whole genome shotgun (WGS) entry which is preliminary data.</text>
</comment>
<dbReference type="InterPro" id="IPR017945">
    <property type="entry name" value="DHBP_synth_RibB-like_a/b_dom"/>
</dbReference>
<gene>
    <name evidence="2" type="ORF">WB794_03970</name>
</gene>
<feature type="domain" description="YrdC-like" evidence="1">
    <location>
        <begin position="14"/>
        <end position="200"/>
    </location>
</feature>
<dbReference type="PANTHER" id="PTHR42828:SF3">
    <property type="entry name" value="THREONYLCARBAMOYL-AMP SYNTHASE"/>
    <property type="match status" value="1"/>
</dbReference>
<name>A0AAW9R3N8_9GAMM</name>
<sequence length="205" mass="22298">MSSRLEVHPVNPQPRALHQAARCIADGGLIVAPTDAGYSFMWGIEALDAEHRVLRLRALDTRHPFTVLCSTISQIGSLSKLDDRAFRIIKSLTPGPITFILPAGADLPRRLKQTKRRAIGCRIPDNAVTRVLLDTVGSPLLTTSLVLPDEPLDNHEAEAVAEGSLRHVDLMLDAGDCQPGPTSVLDLTGDEPMITRQGFVELELD</sequence>